<evidence type="ECO:0000256" key="1">
    <source>
        <dbReference type="ARBA" id="ARBA00010333"/>
    </source>
</evidence>
<dbReference type="RefSeq" id="WP_189433991.1">
    <property type="nucleotide sequence ID" value="NZ_BNAO01000010.1"/>
</dbReference>
<name>A0ABQ3L5Y1_9ALTE</name>
<feature type="signal peptide" evidence="3">
    <location>
        <begin position="1"/>
        <end position="30"/>
    </location>
</feature>
<dbReference type="PANTHER" id="PTHR35936:SF25">
    <property type="entry name" value="ABC TRANSPORTER SUBSTRATE-BINDING PROTEIN"/>
    <property type="match status" value="1"/>
</dbReference>
<dbReference type="InterPro" id="IPR001638">
    <property type="entry name" value="Solute-binding_3/MltF_N"/>
</dbReference>
<accession>A0ABQ3L5Y1</accession>
<feature type="chain" id="PRO_5045394557" evidence="3">
    <location>
        <begin position="31"/>
        <end position="274"/>
    </location>
</feature>
<evidence type="ECO:0000259" key="4">
    <source>
        <dbReference type="Pfam" id="PF00497"/>
    </source>
</evidence>
<dbReference type="EMBL" id="BNAO01000010">
    <property type="protein sequence ID" value="GHG76476.1"/>
    <property type="molecule type" value="Genomic_DNA"/>
</dbReference>
<gene>
    <name evidence="5" type="ORF">GCM10010919_31360</name>
</gene>
<evidence type="ECO:0000256" key="3">
    <source>
        <dbReference type="SAM" id="SignalP"/>
    </source>
</evidence>
<organism evidence="5 6">
    <name type="scientific">Alishewanella longhuensis</name>
    <dbReference type="NCBI Taxonomy" id="1091037"/>
    <lineage>
        <taxon>Bacteria</taxon>
        <taxon>Pseudomonadati</taxon>
        <taxon>Pseudomonadota</taxon>
        <taxon>Gammaproteobacteria</taxon>
        <taxon>Alteromonadales</taxon>
        <taxon>Alteromonadaceae</taxon>
        <taxon>Alishewanella</taxon>
    </lineage>
</organism>
<sequence length="274" mass="30757">MLSAVKRQVRFLTLLLLSTLFLLSSKIANANTEPHTTKVSANRLIFASSEYLPHYGTDLPKQGAVVEIVRRAFALRQLQIEVAFMPFARALYDTQQGQFAGIIAIWHTEERAENFLYSDPIYATQMVLFKRAGEFQYFNNLADLLNSEGTLGLVTGYAQNTLLANSRFNKVSVATDEQIFSMLALRRVDLVPADLQNGLYLISKLPAAQRQVQLDWITPVLEHKPMHLAFPKNRPESLLLQQEFNLGLQALTASGELNQILLELLPEPASSPLQ</sequence>
<proteinExistence type="inferred from homology"/>
<evidence type="ECO:0000313" key="6">
    <source>
        <dbReference type="Proteomes" id="UP000659697"/>
    </source>
</evidence>
<evidence type="ECO:0000313" key="5">
    <source>
        <dbReference type="EMBL" id="GHG76476.1"/>
    </source>
</evidence>
<dbReference type="SUPFAM" id="SSF53850">
    <property type="entry name" value="Periplasmic binding protein-like II"/>
    <property type="match status" value="1"/>
</dbReference>
<dbReference type="Proteomes" id="UP000659697">
    <property type="component" value="Unassembled WGS sequence"/>
</dbReference>
<comment type="caution">
    <text evidence="5">The sequence shown here is derived from an EMBL/GenBank/DDBJ whole genome shotgun (WGS) entry which is preliminary data.</text>
</comment>
<reference evidence="6" key="1">
    <citation type="journal article" date="2019" name="Int. J. Syst. Evol. Microbiol.">
        <title>The Global Catalogue of Microorganisms (GCM) 10K type strain sequencing project: providing services to taxonomists for standard genome sequencing and annotation.</title>
        <authorList>
            <consortium name="The Broad Institute Genomics Platform"/>
            <consortium name="The Broad Institute Genome Sequencing Center for Infectious Disease"/>
            <person name="Wu L."/>
            <person name="Ma J."/>
        </authorList>
    </citation>
    <scope>NUCLEOTIDE SEQUENCE [LARGE SCALE GENOMIC DNA]</scope>
    <source>
        <strain evidence="6">CGMCC 1.7003</strain>
    </source>
</reference>
<keyword evidence="6" id="KW-1185">Reference proteome</keyword>
<dbReference type="PANTHER" id="PTHR35936">
    <property type="entry name" value="MEMBRANE-BOUND LYTIC MUREIN TRANSGLYCOSYLASE F"/>
    <property type="match status" value="1"/>
</dbReference>
<dbReference type="Gene3D" id="3.40.190.10">
    <property type="entry name" value="Periplasmic binding protein-like II"/>
    <property type="match status" value="2"/>
</dbReference>
<dbReference type="Pfam" id="PF00497">
    <property type="entry name" value="SBP_bac_3"/>
    <property type="match status" value="1"/>
</dbReference>
<keyword evidence="2 3" id="KW-0732">Signal</keyword>
<comment type="similarity">
    <text evidence="1">Belongs to the bacterial solute-binding protein 3 family.</text>
</comment>
<evidence type="ECO:0000256" key="2">
    <source>
        <dbReference type="ARBA" id="ARBA00022729"/>
    </source>
</evidence>
<protein>
    <submittedName>
        <fullName evidence="5">ABC transporter substrate-binding protein</fullName>
    </submittedName>
</protein>
<feature type="domain" description="Solute-binding protein family 3/N-terminal" evidence="4">
    <location>
        <begin position="62"/>
        <end position="261"/>
    </location>
</feature>